<organism evidence="2 3">
    <name type="scientific">Clostridium estertheticum subsp. estertheticum</name>
    <dbReference type="NCBI Taxonomy" id="1552"/>
    <lineage>
        <taxon>Bacteria</taxon>
        <taxon>Bacillati</taxon>
        <taxon>Bacillota</taxon>
        <taxon>Clostridia</taxon>
        <taxon>Eubacteriales</taxon>
        <taxon>Clostridiaceae</taxon>
        <taxon>Clostridium</taxon>
    </lineage>
</organism>
<dbReference type="Pfam" id="PF12728">
    <property type="entry name" value="HTH_17"/>
    <property type="match status" value="1"/>
</dbReference>
<feature type="domain" description="Helix-turn-helix" evidence="1">
    <location>
        <begin position="19"/>
        <end position="68"/>
    </location>
</feature>
<dbReference type="AlphaFoldDB" id="A0A1J0GI62"/>
<evidence type="ECO:0000259" key="1">
    <source>
        <dbReference type="Pfam" id="PF12728"/>
    </source>
</evidence>
<dbReference type="EMBL" id="CP015756">
    <property type="protein sequence ID" value="APC41041.1"/>
    <property type="molecule type" value="Genomic_DNA"/>
</dbReference>
<protein>
    <submittedName>
        <fullName evidence="2">Transcriptional regulator</fullName>
    </submittedName>
</protein>
<reference evidence="3" key="1">
    <citation type="journal article" date="2016" name="Front. Microbiol.">
        <title>Complete Genome Sequence of Clostridium estertheticum DSM 8809, a Microbe Identified in Spoiled Vacuum Packed Beef.</title>
        <authorList>
            <person name="Yu Z."/>
            <person name="Gunn L."/>
            <person name="Brennan E."/>
            <person name="Reid R."/>
            <person name="Wall P.G."/>
            <person name="Gaora O.P."/>
            <person name="Hurley D."/>
            <person name="Bolton D."/>
            <person name="Fanning S."/>
        </authorList>
    </citation>
    <scope>NUCLEOTIDE SEQUENCE [LARGE SCALE GENOMIC DNA]</scope>
    <source>
        <strain evidence="3">DSM 8809</strain>
    </source>
</reference>
<keyword evidence="3" id="KW-1185">Reference proteome</keyword>
<dbReference type="OrthoDB" id="1756845at2"/>
<dbReference type="STRING" id="1552.A7L45_13630"/>
<dbReference type="RefSeq" id="WP_071613335.1">
    <property type="nucleotide sequence ID" value="NZ_CP015756.1"/>
</dbReference>
<sequence>MKYEFETKDELIKFLASEVLTTPEARELLDCSRQYLSQLVSKGKIIPIKVLSRESLFFKEDLETLKNKKNKIKEEQSS</sequence>
<accession>A0A1J0GI62</accession>
<dbReference type="Proteomes" id="UP000182569">
    <property type="component" value="Chromosome"/>
</dbReference>
<evidence type="ECO:0000313" key="2">
    <source>
        <dbReference type="EMBL" id="APC41041.1"/>
    </source>
</evidence>
<proteinExistence type="predicted"/>
<name>A0A1J0GI62_9CLOT</name>
<evidence type="ECO:0000313" key="3">
    <source>
        <dbReference type="Proteomes" id="UP000182569"/>
    </source>
</evidence>
<dbReference type="KEGG" id="ceu:A7L45_13630"/>
<gene>
    <name evidence="2" type="ORF">A7L45_13630</name>
</gene>
<dbReference type="InterPro" id="IPR041657">
    <property type="entry name" value="HTH_17"/>
</dbReference>